<evidence type="ECO:0000313" key="5">
    <source>
        <dbReference type="Proteomes" id="UP000325296"/>
    </source>
</evidence>
<dbReference type="GO" id="GO:0071111">
    <property type="term" value="F:cyclic-guanylate-specific phosphodiesterase activity"/>
    <property type="evidence" value="ECO:0007669"/>
    <property type="project" value="InterPro"/>
</dbReference>
<evidence type="ECO:0000313" key="2">
    <source>
        <dbReference type="EMBL" id="KAA2233665.1"/>
    </source>
</evidence>
<dbReference type="InterPro" id="IPR050706">
    <property type="entry name" value="Cyclic-di-GMP_PDE-like"/>
</dbReference>
<dbReference type="EMBL" id="LT629800">
    <property type="protein sequence ID" value="SDU93439.1"/>
    <property type="molecule type" value="Genomic_DNA"/>
</dbReference>
<dbReference type="AlphaFoldDB" id="A0A5B2V557"/>
<dbReference type="OrthoDB" id="9804951at2"/>
<dbReference type="InterPro" id="IPR001633">
    <property type="entry name" value="EAL_dom"/>
</dbReference>
<dbReference type="Proteomes" id="UP000199620">
    <property type="component" value="Chromosome I"/>
</dbReference>
<organism evidence="2 5">
    <name type="scientific">Pseudomonas brenneri</name>
    <dbReference type="NCBI Taxonomy" id="129817"/>
    <lineage>
        <taxon>Bacteria</taxon>
        <taxon>Pseudomonadati</taxon>
        <taxon>Pseudomonadota</taxon>
        <taxon>Gammaproteobacteria</taxon>
        <taxon>Pseudomonadales</taxon>
        <taxon>Pseudomonadaceae</taxon>
        <taxon>Pseudomonas</taxon>
    </lineage>
</organism>
<proteinExistence type="predicted"/>
<reference evidence="2 5" key="2">
    <citation type="submission" date="2019-09" db="EMBL/GenBank/DDBJ databases">
        <title>Draft genome sequence of Pseudomonas brenneri CCUG 51514(T).</title>
        <authorList>
            <person name="Tunovic T."/>
            <person name="Pineiro-Iglesias B."/>
            <person name="Unosson C."/>
            <person name="Inganas E."/>
            <person name="Ohlen M."/>
            <person name="Cardew S."/>
            <person name="Jensie-Markopoulos S."/>
            <person name="Salva-Serra F."/>
            <person name="Jaen-Luchoro D."/>
            <person name="Svensson-Stadler L."/>
            <person name="Chun J."/>
            <person name="Moore E."/>
        </authorList>
    </citation>
    <scope>NUCLEOTIDE SEQUENCE [LARGE SCALE GENOMIC DNA]</scope>
    <source>
        <strain evidence="2 5">CCUG 51514</strain>
    </source>
</reference>
<gene>
    <name evidence="2" type="ORF">F1720_01145</name>
    <name evidence="3" type="ORF">SAMN04490181_1782</name>
</gene>
<dbReference type="Proteomes" id="UP000325296">
    <property type="component" value="Unassembled WGS sequence"/>
</dbReference>
<dbReference type="Pfam" id="PF00563">
    <property type="entry name" value="EAL"/>
    <property type="match status" value="1"/>
</dbReference>
<reference evidence="3 4" key="1">
    <citation type="submission" date="2016-10" db="EMBL/GenBank/DDBJ databases">
        <authorList>
            <person name="Varghese N."/>
            <person name="Submissions S."/>
        </authorList>
    </citation>
    <scope>NUCLEOTIDE SEQUENCE [LARGE SCALE GENOMIC DNA]</scope>
    <source>
        <strain evidence="3 4">BS2771</strain>
    </source>
</reference>
<sequence>MLASLVSQLLVHDDAALKRSNPYSRQIATYAAHEPLLPLPTEEELRQGLRNGQFQSYFQPKFDLHSGAVRGLEVLARWEHPVLGTLAPSYFISQLMAHGLIDELLFQQLDESAILLRQLHGLGYRLNLSLNILPEQLSHEHLVSRFRSMLKRYALAGESLTLEVLESGLIGRLDDCLENCEQLRRLGCGLSMDDFGNGYSSLQRLCQLPFNEIKLDREFIRALGVDSRGQAIVTSTLALGNALNMPVVVEGVETWEQRNNLIALGCTMAQGFLCAQPMDRKTLLAWLPRRAPWA</sequence>
<keyword evidence="4" id="KW-1185">Reference proteome</keyword>
<evidence type="ECO:0000259" key="1">
    <source>
        <dbReference type="PROSITE" id="PS50883"/>
    </source>
</evidence>
<protein>
    <submittedName>
        <fullName evidence="3">EAL domain, c-di-GMP-specific phosphodiesterase class I (Or its enzymatically inactive variant)</fullName>
    </submittedName>
    <submittedName>
        <fullName evidence="2">EAL domain-containing protein</fullName>
    </submittedName>
</protein>
<dbReference type="CDD" id="cd01948">
    <property type="entry name" value="EAL"/>
    <property type="match status" value="1"/>
</dbReference>
<accession>A0A5B2V557</accession>
<dbReference type="RefSeq" id="WP_090291144.1">
    <property type="nucleotide sequence ID" value="NZ_BMNU01000001.1"/>
</dbReference>
<dbReference type="EMBL" id="VUOL01000001">
    <property type="protein sequence ID" value="KAA2233665.1"/>
    <property type="molecule type" value="Genomic_DNA"/>
</dbReference>
<dbReference type="SUPFAM" id="SSF141868">
    <property type="entry name" value="EAL domain-like"/>
    <property type="match status" value="1"/>
</dbReference>
<dbReference type="PANTHER" id="PTHR33121">
    <property type="entry name" value="CYCLIC DI-GMP PHOSPHODIESTERASE PDEF"/>
    <property type="match status" value="1"/>
</dbReference>
<feature type="domain" description="EAL" evidence="1">
    <location>
        <begin position="38"/>
        <end position="291"/>
    </location>
</feature>
<evidence type="ECO:0000313" key="4">
    <source>
        <dbReference type="Proteomes" id="UP000199620"/>
    </source>
</evidence>
<name>A0A5B2V557_9PSED</name>
<dbReference type="InterPro" id="IPR035919">
    <property type="entry name" value="EAL_sf"/>
</dbReference>
<evidence type="ECO:0000313" key="3">
    <source>
        <dbReference type="EMBL" id="SDU93439.1"/>
    </source>
</evidence>
<dbReference type="Gene3D" id="3.20.20.450">
    <property type="entry name" value="EAL domain"/>
    <property type="match status" value="1"/>
</dbReference>
<dbReference type="SMART" id="SM00052">
    <property type="entry name" value="EAL"/>
    <property type="match status" value="1"/>
</dbReference>
<dbReference type="PROSITE" id="PS50883">
    <property type="entry name" value="EAL"/>
    <property type="match status" value="1"/>
</dbReference>
<dbReference type="PANTHER" id="PTHR33121:SF70">
    <property type="entry name" value="SIGNALING PROTEIN YKOW"/>
    <property type="match status" value="1"/>
</dbReference>